<dbReference type="InterPro" id="IPR001138">
    <property type="entry name" value="Zn2Cys6_DnaBD"/>
</dbReference>
<dbReference type="EMBL" id="JABWAB010000003">
    <property type="protein sequence ID" value="KAF6057158.1"/>
    <property type="molecule type" value="Genomic_DNA"/>
</dbReference>
<feature type="region of interest" description="Disordered" evidence="5">
    <location>
        <begin position="107"/>
        <end position="128"/>
    </location>
</feature>
<organism evidence="7 8">
    <name type="scientific">Candida parapsilosis</name>
    <name type="common">Yeast</name>
    <dbReference type="NCBI Taxonomy" id="5480"/>
    <lineage>
        <taxon>Eukaryota</taxon>
        <taxon>Fungi</taxon>
        <taxon>Dikarya</taxon>
        <taxon>Ascomycota</taxon>
        <taxon>Saccharomycotina</taxon>
        <taxon>Pichiomycetes</taxon>
        <taxon>Debaryomycetaceae</taxon>
        <taxon>Candida/Lodderomyces clade</taxon>
        <taxon>Candida</taxon>
    </lineage>
</organism>
<dbReference type="GO" id="GO:0006351">
    <property type="term" value="P:DNA-templated transcription"/>
    <property type="evidence" value="ECO:0007669"/>
    <property type="project" value="InterPro"/>
</dbReference>
<feature type="region of interest" description="Disordered" evidence="5">
    <location>
        <begin position="34"/>
        <end position="77"/>
    </location>
</feature>
<evidence type="ECO:0000256" key="3">
    <source>
        <dbReference type="ARBA" id="ARBA00023125"/>
    </source>
</evidence>
<keyword evidence="2" id="KW-0479">Metal-binding</keyword>
<dbReference type="InterPro" id="IPR007219">
    <property type="entry name" value="XnlR_reg_dom"/>
</dbReference>
<dbReference type="GO" id="GO:0008270">
    <property type="term" value="F:zinc ion binding"/>
    <property type="evidence" value="ECO:0007669"/>
    <property type="project" value="InterPro"/>
</dbReference>
<accession>A0A8X7TCE6</accession>
<dbReference type="Pfam" id="PF04082">
    <property type="entry name" value="Fungal_trans"/>
    <property type="match status" value="1"/>
</dbReference>
<protein>
    <submittedName>
        <fullName evidence="7">Fungal specific transcription factor domain family protein</fullName>
    </submittedName>
</protein>
<dbReference type="GO" id="GO:0005634">
    <property type="term" value="C:nucleus"/>
    <property type="evidence" value="ECO:0007669"/>
    <property type="project" value="UniProtKB-SubCell"/>
</dbReference>
<evidence type="ECO:0000313" key="7">
    <source>
        <dbReference type="EMBL" id="KAF6057158.1"/>
    </source>
</evidence>
<dbReference type="AlphaFoldDB" id="A0A8X7TCE6"/>
<feature type="region of interest" description="Disordered" evidence="5">
    <location>
        <begin position="183"/>
        <end position="205"/>
    </location>
</feature>
<dbReference type="SUPFAM" id="SSF57701">
    <property type="entry name" value="Zn2/Cys6 DNA-binding domain"/>
    <property type="match status" value="1"/>
</dbReference>
<evidence type="ECO:0000256" key="5">
    <source>
        <dbReference type="SAM" id="MobiDB-lite"/>
    </source>
</evidence>
<dbReference type="PROSITE" id="PS50048">
    <property type="entry name" value="ZN2_CY6_FUNGAL_2"/>
    <property type="match status" value="1"/>
</dbReference>
<evidence type="ECO:0000256" key="4">
    <source>
        <dbReference type="ARBA" id="ARBA00023242"/>
    </source>
</evidence>
<evidence type="ECO:0000256" key="1">
    <source>
        <dbReference type="ARBA" id="ARBA00004123"/>
    </source>
</evidence>
<dbReference type="Pfam" id="PF00172">
    <property type="entry name" value="Zn_clus"/>
    <property type="match status" value="1"/>
</dbReference>
<dbReference type="GO" id="GO:0000981">
    <property type="term" value="F:DNA-binding transcription factor activity, RNA polymerase II-specific"/>
    <property type="evidence" value="ECO:0007669"/>
    <property type="project" value="InterPro"/>
</dbReference>
<dbReference type="PANTHER" id="PTHR46910:SF3">
    <property type="entry name" value="HALOTOLERANCE PROTEIN 9-RELATED"/>
    <property type="match status" value="1"/>
</dbReference>
<evidence type="ECO:0000256" key="2">
    <source>
        <dbReference type="ARBA" id="ARBA00022723"/>
    </source>
</evidence>
<dbReference type="InterPro" id="IPR050987">
    <property type="entry name" value="AtrR-like"/>
</dbReference>
<evidence type="ECO:0000313" key="8">
    <source>
        <dbReference type="Proteomes" id="UP000590412"/>
    </source>
</evidence>
<reference evidence="7" key="1">
    <citation type="submission" date="2020-03" db="EMBL/GenBank/DDBJ databases">
        <title>FDA dAtabase for Regulatory Grade micrObial Sequences (FDA-ARGOS): Supporting development and validation of Infectious Disease Dx tests.</title>
        <authorList>
            <person name="Campos J."/>
            <person name="Goldberg B."/>
            <person name="Tallon L."/>
            <person name="Sadzewicz L."/>
            <person name="Vavikolanu K."/>
            <person name="Mehta A."/>
            <person name="Aluvathingal J."/>
            <person name="Nadendla S."/>
            <person name="Nandy P."/>
            <person name="Geyer C."/>
            <person name="Yan Y."/>
            <person name="Sichtig H."/>
        </authorList>
    </citation>
    <scope>NUCLEOTIDE SEQUENCE [LARGE SCALE GENOMIC DNA]</scope>
    <source>
        <strain evidence="7">FDAARGOS_652</strain>
    </source>
</reference>
<evidence type="ECO:0000259" key="6">
    <source>
        <dbReference type="PROSITE" id="PS50048"/>
    </source>
</evidence>
<comment type="subcellular location">
    <subcellularLocation>
        <location evidence="1">Nucleus</location>
    </subcellularLocation>
</comment>
<dbReference type="GO" id="GO:0003677">
    <property type="term" value="F:DNA binding"/>
    <property type="evidence" value="ECO:0007669"/>
    <property type="project" value="UniProtKB-KW"/>
</dbReference>
<feature type="compositionally biased region" description="Basic and acidic residues" evidence="5">
    <location>
        <begin position="188"/>
        <end position="201"/>
    </location>
</feature>
<sequence length="638" mass="72876">MDFCYNKSMGNGAVASKFKLTNMVQLNQSNVRTPIAPKRSLEEAESSTISQSTNESSTKDTESPLKSMENPLTHHPSNCNRCYRLKKKCSRTFPKCSHCERTGSECEYVDRTKKRKKPAEKSGQVSKSDGQLIHIASAESTQAGVVAHKLISVSSLLVPDQSDDQVKNREKSKHRKIATAALASSARRAQDKEKQHEEKINYKSTQQPTLSNIQEEFITMKEIKEENLPLIFALNYFNNFGHKYPFINKYLFLEKLKKIDFAKDSIVNLDVYLLLSIGCILYDAKTQSSHYSEYFKTKSIYSIIDVLDLSFASYNEESMHLLLLLSIYGLTTLNNEMVWNLMGLLNRAILKFDLFKKLDNVSIERVFWTVHNLDKEISLVAIKPSQFPKYTYLSKQDIDNTFYEEENLSLVKHYIALGKIQDSIVDAVLSHSNENLRQISRDLGSWVSSFTKDISLKYVSQPNLQELIPWANIQSYFLQTVMDQVSTTKSFQFPSNFIFHSFTSLISASDKSMTANNKHNTKLAIVSSGIWYAQLFDVLNYSTDSLVHFLKSDRADAGSRVKEFNEFLQQDLNLLKYIRGFRSLLHLEGYQKLSTKINETIEVLEQLSIVLLGFEEDGDNPKVLSILQEVKQKVGHSL</sequence>
<keyword evidence="4" id="KW-0539">Nucleus</keyword>
<feature type="domain" description="Zn(2)-C6 fungal-type" evidence="6">
    <location>
        <begin position="78"/>
        <end position="108"/>
    </location>
</feature>
<comment type="caution">
    <text evidence="7">The sequence shown here is derived from an EMBL/GenBank/DDBJ whole genome shotgun (WGS) entry which is preliminary data.</text>
</comment>
<dbReference type="Gene3D" id="4.10.240.10">
    <property type="entry name" value="Zn(2)-C6 fungal-type DNA-binding domain"/>
    <property type="match status" value="1"/>
</dbReference>
<dbReference type="Proteomes" id="UP000590412">
    <property type="component" value="Unassembled WGS sequence"/>
</dbReference>
<dbReference type="CDD" id="cd12148">
    <property type="entry name" value="fungal_TF_MHR"/>
    <property type="match status" value="1"/>
</dbReference>
<gene>
    <name evidence="7" type="ORF">FOB60_001713</name>
</gene>
<keyword evidence="3" id="KW-0238">DNA-binding</keyword>
<name>A0A8X7TCE6_CANPA</name>
<feature type="compositionally biased region" description="Low complexity" evidence="5">
    <location>
        <begin position="46"/>
        <end position="56"/>
    </location>
</feature>
<proteinExistence type="predicted"/>
<dbReference type="PANTHER" id="PTHR46910">
    <property type="entry name" value="TRANSCRIPTION FACTOR PDR1"/>
    <property type="match status" value="1"/>
</dbReference>
<dbReference type="InterPro" id="IPR036864">
    <property type="entry name" value="Zn2-C6_fun-type_DNA-bd_sf"/>
</dbReference>
<dbReference type="CDD" id="cd00067">
    <property type="entry name" value="GAL4"/>
    <property type="match status" value="1"/>
</dbReference>